<dbReference type="FunFam" id="1.10.472.130:FF:000001">
    <property type="entry name" value="Dynein, axonemal, heavy chain 9"/>
    <property type="match status" value="1"/>
</dbReference>
<dbReference type="InterPro" id="IPR035706">
    <property type="entry name" value="AAA_9"/>
</dbReference>
<keyword evidence="9" id="KW-0243">Dynein</keyword>
<comment type="similarity">
    <text evidence="2">Belongs to the dynein heavy chain family.</text>
</comment>
<dbReference type="InterPro" id="IPR003593">
    <property type="entry name" value="AAA+_ATPase"/>
</dbReference>
<keyword evidence="6" id="KW-0547">Nucleotide-binding</keyword>
<feature type="coiled-coil region" evidence="15">
    <location>
        <begin position="3220"/>
        <end position="3268"/>
    </location>
</feature>
<dbReference type="Gene3D" id="3.40.50.300">
    <property type="entry name" value="P-loop containing nucleotide triphosphate hydrolases"/>
    <property type="match status" value="5"/>
</dbReference>
<dbReference type="GO" id="GO:0008569">
    <property type="term" value="F:minus-end-directed microtubule motor activity"/>
    <property type="evidence" value="ECO:0007669"/>
    <property type="project" value="InterPro"/>
</dbReference>
<dbReference type="InterPro" id="IPR042222">
    <property type="entry name" value="Dynein_2_N"/>
</dbReference>
<evidence type="ECO:0000256" key="6">
    <source>
        <dbReference type="ARBA" id="ARBA00022741"/>
    </source>
</evidence>
<keyword evidence="5" id="KW-0677">Repeat</keyword>
<dbReference type="Gene3D" id="1.20.920.30">
    <property type="match status" value="1"/>
</dbReference>
<keyword evidence="4" id="KW-0493">Microtubule</keyword>
<dbReference type="Pfam" id="PF12774">
    <property type="entry name" value="AAA_6"/>
    <property type="match status" value="1"/>
</dbReference>
<dbReference type="InterPro" id="IPR035699">
    <property type="entry name" value="AAA_6"/>
</dbReference>
<evidence type="ECO:0000256" key="14">
    <source>
        <dbReference type="ARBA" id="ARBA00023273"/>
    </source>
</evidence>
<evidence type="ECO:0000256" key="15">
    <source>
        <dbReference type="SAM" id="Coils"/>
    </source>
</evidence>
<evidence type="ECO:0000259" key="16">
    <source>
        <dbReference type="SMART" id="SM00382"/>
    </source>
</evidence>
<dbReference type="PANTHER" id="PTHR45703">
    <property type="entry name" value="DYNEIN HEAVY CHAIN"/>
    <property type="match status" value="1"/>
</dbReference>
<evidence type="ECO:0000256" key="4">
    <source>
        <dbReference type="ARBA" id="ARBA00022701"/>
    </source>
</evidence>
<dbReference type="FunFam" id="1.20.920.30:FF:000003">
    <property type="entry name" value="Dynein axonemal heavy chain 17"/>
    <property type="match status" value="1"/>
</dbReference>
<dbReference type="Gene3D" id="1.20.920.20">
    <property type="match status" value="1"/>
</dbReference>
<reference evidence="17" key="1">
    <citation type="submission" date="2018-11" db="EMBL/GenBank/DDBJ databases">
        <authorList>
            <person name="Alioto T."/>
            <person name="Alioto T."/>
        </authorList>
    </citation>
    <scope>NUCLEOTIDE SEQUENCE</scope>
</reference>
<feature type="domain" description="AAA+ ATPase" evidence="16">
    <location>
        <begin position="2411"/>
        <end position="2556"/>
    </location>
</feature>
<keyword evidence="11" id="KW-0969">Cilium</keyword>
<sequence>MSGVEELELNDSRVDFMADYVIKTLKIKPDRFGKMYGVEDTRQMYMDFFEKPECMSLVVGQPAGTLITSFTWPNKPKAKACYFVKTAREAISKDANLRTALIYGDLSYAPLDQLSAFVDEVLVPLLSNDRNHDHWPQVVSADVTTHSHRLKSDVYVVSGQAKGKTLLPLPVGADQVDDEDDRTDTMDRQLIHAIESVVIEWTHQIRDVLKKDSAQPLLEGLNPTPFVEIEFWKNKSTNLECIYEQLRDPKVRKMAELLERTQSSYFPVFKDIFRDVVAALEEAKDINMYLRPARHHFEDYEQSEFDESGPLMAPMMHTIALIWVHSQYYNTPARIIVLLQEMCNMIINHARTFLDPTELFKGELEETIEKVRKSVNVLHVYRETYEDHKDKMKSYFGDGEDAREWEFAPKLVFARYDKFTERVETILELMETAMEFLKLEKIELGGIKGKQLSAQVIQLFEEFNAVYNTFTTRTYDPLDPSNPEFLDDYARFQEKIGDFDRRLATIICQGFDDCATTESVFKLLDIMGSLLDRELIKNDFECKYPTIIQMMSNELDIAKAIYDEQVALKKERGKARMHKNMPKVAGGLRWAHELRERISVPMRDFKHIEHSCMQGEEAKLVYTKYEEMLELLNGWNGEVYSEWTAGVTEACSFNMSQPLVVRNEETKLITVNFDPQLTAVLREVKYLDENREQEIPESAKEMFAKNDTLWRFVTNLDLTVHLYNKVRNTILEVEFPLVEGQLQDIDVQLEQAEKSLNWESHGVWEYIQKTRDQVIDLESRVQKAKDNVEEIKKLMSTWSKTPLFERKEDKHETLLNLDDRKERLEKRYSNIKDIGKKIHELLQNNCVFFNADANTDIWKAYVDYIDEMVVDGFFNTIHCSIKFVLDNTDPKVEVDPLFEAQLELQVPEMVFIPSLDYGVADGFYDLVDGLVGDIYKQASLIPRLAAHSGQENYQPDLEEMEELSDMRSELMDRINNIMNKAIEYRNSFDNYAYLWVDDRNEFMRQFLLYNHVLTQEEIEAHADDSVPENPPTLKQFKEQIDTYEKIYEEAEQIQPTRLFESWFRVNSKPFKQALLNTIKRWSYMFKQHLIDHVTNSLKELTDFIKTTDGGLEKPVEEGDYDGLVQCMGYLLAVKDRQATTDEMFEPLKQTIELLKTYDQEMPEEVHLQLQELPEQWKNTKKIAITVKQQVAPLQATEVANIRRKTATFDVNQHKFRETFRTIPPFRYNCEEPYDSIDTYHLEIAEMEKEMAKLLDAAGLFEVNVPDFKQLKQCRKEIKLLKTLWDYIVMVRSSFEDWKTTPWKEINVEQMDMDCKKFAKDIRQLDKEMRAWDSYTGVEDSVKNMLTSLRAVSELQNDAIRERHWQQLMAATKVRFVMDESTTLADLLSLNLHNFEEEVRTIVDKAVKEMSMEKVLKELDVTWSQMEFEHDPHPRTKITTLRTSEELIDTLEDNQVQLQNMLSSKFIAHFLQEVSAWQKKLSTADQVIQIWMEVQRTWSHLESIFIGSEDIRNQLPEDSKRFDGIDSDFKELVSEVEKTKNVLLMLLTSQTSDLLDILSNGNNPPVVARHLTKLFDSMANLKFEEDSKGNKLKSAIGMHSKDGEYVDMEKACDLNGQVEVWLMRLLEAQCSTVRHQMTEAVSSYEEKPRDQWLFDFPAQVALCGTQIWWTTEVNIAFARLEEGYENALKDYNKKQVQQLNSLIQMLIGKLSSGDRQKIMTICTIDVHARDVITKLITTKVDSSQAFSWLSQLRHRWDDNERDCFANICDAQFRYSHEYLGNTPRLVITPLTDRCYITLTQSLHLIMSGAPAGPAGTGKTETTKDLGRALGVMVYVFNCSEQMDYKSIGNIYKGLAQSGAWGCFDEFNRIAVEVLSVVAVQVKCIQDAIREKKTEFNFQGGIIKLKWTVGLFITMNPGYAGRTELPENLKALFRPCAMVVPDFELICEIMLVAEGFLDARLLARKFITLYTLCRELLSKQDHYDWGLRAIKSVLVVAGSLKRSDPDRPEDQVLMRALRDFNIPKIVTDDVPIIMGLIGDLFPALNVPRKRDMDFEQKIRQAVLDQKLQPEDNFILKVVQLQELFDVRHSVFCLGNAGVGKSKVWGSLIRTYRNAGRKPQAIDLDPKAVTNNELFGIINPATREWKDGLFSVIMRDLANMTTDSPKWIVLDGDIDPMWIESLNTVMDDNKVLTLASNERIPLTNSMRLLFEISHLRTATPATVSRAGILFINPTDVGWNPYVQSWIDTREVQSERANLTILFDKYVPILLDVLRTRFKKITPVAEVSHIQMLTFLLECLLTVENTPPDCNKELYELYFVFACVWAFGAVMFQDQLIDYRVEFTKWWITEFKTVKFPGAGTVFDYYIDSESKKFEPWTKKIEKFELDPDIPLQAALVHTAETTRVKFFLDMLIEKKRPVMLVGNAGTGKTVLMQDKLRSLTEDFMVANVPFNFYTTSHMLQGVLEKPLEKKAGRNFGPPGTRRLIYFVDDMNMPEVDKYFTVQPHTLIRQHIDHGHWYDRQKLSLKEIHNTQYVACMNPTAGSFTIDSRLQRHFCVFSVNFPSLDALTTIYTNILQQHLAINGFAGGVQKYAGTIIQGAVTLHTRVTTTFLPTAIKFHYIFNLRDLSNIFQGILFAMPDAAKTQVDLVRLWQHEAERVYRDKLVDEKDLEAYDKLVKDVIKKSFEDIEEAALVKNPLIYCHFAQGIGDPKYFLVDDYASLNKILVESLDNYNELNAAMNLVLFADAMSHICRINRILESPSGNALLIGVGGSGKQSLSRLAAFISSLDVFQITLRKGYSIADLKLDISALYIKTGLKGMGMVFLMTDAQVADERFLVLINDLLASGEIPDLFPDDEVENIINGVRNEVKGMGLEDSRENCWNFFIDRVRRMLKVVLCFSPVGSTLRVRSRKFPAVTNCTCIDWFHEWPVEALNSVSARFLEDIEMLNPEMRESISKFMGYVHTSVNEMSHTYLTNERRYNYTTPKSFLEQIKLYQNLLEKQNVDLQGKIVRLENGLEKLRSTATQVSDLKAKLAAQEVELAQKNEDANKLITVVGAETEKVSKEKAIADGEEKKVTKINEEVNLEKAEPALAAAEEALNTLNKTNLTELKSFGSPPPAVVNVLGAVMCLLAPGGKVPKDKSWKSAKSSVMNKIDLFLDNLVNYDKDNIHENCQKAVQPYLADPEFNPDFVRGKSFAASGLCSWVINIMSYFEVYCTVEPKRIALAQANAELQAATEKLRVIRAKLAQLEADLAKLTAEFEKATNEKIKCQQEADMTAKTIELANRLVGGLASENVRWAESISNFKEQEKTLPGDVLLTTAFVSYVGCFTKQYRLDLMEGHWVPYLKGLKFPIPVTEGLDPLFLLTDDAQIASWNNENLPSDRMSSENATILTNCERWPLMIDPQLQGIKWIKTRYGNDLKIIRLGQKGYLDAIEKAVSNGDVVLIENIGETVDPVLDPLIGRNTIKKGRAIRIGDKEVDYNPEFRLILQTKLANPHYQPEMQAQTTLINFTVTRDGLEDQLLAAVVSKERPDLEKLKGDLTRQQNQFKITLKELEDSLLARLSAAEGNFLGDYALVENLEHTKRTAAEIEVKAEQAKKTEIDINLARENYRPAAARASLLYFILNDLNKIHPMYQFSLKAFSIVFEKAIDRAEASEELKIRVDNLIDCITYSVFMYTARGLFTRDKIIFTAQMTFQVLLMSKDINPAELDFLLRFPIVQNITSPVDFLNNSSWGGIKAMANMEEFRNLDRDIEGSAKRWKKFVESEAPEKEKFPQEWKNKSSLQKLCMMRALRPDRMTYAVTDFVTEKLGVKYTEGRSVDFAKSFEESGPSSPIFFILSPGVNPLKDVEMHGKKIGFTDDNKNFHNISLGQGQEVVAEQALDIAAKDGHWVILQNVHLVQNWLSTLEKKLETYSEESHADYRVFISAEPAASVEYHIIPQGILEAAIKITNEPPTGMFANLHKALDNFNQVIFHSRTEQLSA</sequence>
<evidence type="ECO:0000256" key="12">
    <source>
        <dbReference type="ARBA" id="ARBA00023175"/>
    </source>
</evidence>
<evidence type="ECO:0000256" key="9">
    <source>
        <dbReference type="ARBA" id="ARBA00023017"/>
    </source>
</evidence>
<dbReference type="FunFam" id="3.40.50.300:FF:000945">
    <property type="entry name" value="Dynein axonemal heavy chain 9"/>
    <property type="match status" value="1"/>
</dbReference>
<evidence type="ECO:0000256" key="8">
    <source>
        <dbReference type="ARBA" id="ARBA00022846"/>
    </source>
</evidence>
<evidence type="ECO:0000313" key="18">
    <source>
        <dbReference type="Proteomes" id="UP000596742"/>
    </source>
</evidence>
<comment type="subcellular location">
    <subcellularLocation>
        <location evidence="1">Cytoplasm</location>
        <location evidence="1">Cytoskeleton</location>
        <location evidence="1">Flagellum axoneme</location>
    </subcellularLocation>
</comment>
<dbReference type="InterPro" id="IPR013594">
    <property type="entry name" value="Dynein_heavy_tail"/>
</dbReference>
<dbReference type="FunFam" id="3.40.50.300:FF:001810">
    <property type="entry name" value="Cytoplasmic dynein 2 heavy chain 1"/>
    <property type="match status" value="1"/>
</dbReference>
<dbReference type="SUPFAM" id="SSF52540">
    <property type="entry name" value="P-loop containing nucleoside triphosphate hydrolases"/>
    <property type="match status" value="4"/>
</dbReference>
<keyword evidence="18" id="KW-1185">Reference proteome</keyword>
<evidence type="ECO:0000256" key="5">
    <source>
        <dbReference type="ARBA" id="ARBA00022737"/>
    </source>
</evidence>
<dbReference type="FunFam" id="1.20.140.100:FF:000001">
    <property type="entry name" value="dynein heavy chain 17, axonemal"/>
    <property type="match status" value="1"/>
</dbReference>
<feature type="coiled-coil region" evidence="15">
    <location>
        <begin position="2998"/>
        <end position="3084"/>
    </location>
</feature>
<dbReference type="GO" id="GO:0051959">
    <property type="term" value="F:dynein light intermediate chain binding"/>
    <property type="evidence" value="ECO:0007669"/>
    <property type="project" value="InterPro"/>
</dbReference>
<evidence type="ECO:0000256" key="13">
    <source>
        <dbReference type="ARBA" id="ARBA00023212"/>
    </source>
</evidence>
<dbReference type="FunFam" id="1.10.8.710:FF:000002">
    <property type="entry name" value="dynein heavy chain 17, axonemal"/>
    <property type="match status" value="1"/>
</dbReference>
<feature type="coiled-coil region" evidence="15">
    <location>
        <begin position="767"/>
        <end position="834"/>
    </location>
</feature>
<dbReference type="Gene3D" id="1.10.8.710">
    <property type="match status" value="1"/>
</dbReference>
<name>A0A8B6FHP9_MYTGA</name>
<dbReference type="Gene3D" id="1.20.140.100">
    <property type="entry name" value="Dynein heavy chain, N-terminal domain 2"/>
    <property type="match status" value="1"/>
</dbReference>
<dbReference type="GO" id="GO:0005874">
    <property type="term" value="C:microtubule"/>
    <property type="evidence" value="ECO:0007669"/>
    <property type="project" value="UniProtKB-KW"/>
</dbReference>
<dbReference type="Pfam" id="PF12775">
    <property type="entry name" value="AAA_7"/>
    <property type="match status" value="1"/>
</dbReference>
<evidence type="ECO:0000256" key="1">
    <source>
        <dbReference type="ARBA" id="ARBA00004611"/>
    </source>
</evidence>
<dbReference type="Pfam" id="PF12777">
    <property type="entry name" value="MT"/>
    <property type="match status" value="1"/>
</dbReference>
<comment type="caution">
    <text evidence="17">The sequence shown here is derived from an EMBL/GenBank/DDBJ whole genome shotgun (WGS) entry which is preliminary data.</text>
</comment>
<organism evidence="17 18">
    <name type="scientific">Mytilus galloprovincialis</name>
    <name type="common">Mediterranean mussel</name>
    <dbReference type="NCBI Taxonomy" id="29158"/>
    <lineage>
        <taxon>Eukaryota</taxon>
        <taxon>Metazoa</taxon>
        <taxon>Spiralia</taxon>
        <taxon>Lophotrochozoa</taxon>
        <taxon>Mollusca</taxon>
        <taxon>Bivalvia</taxon>
        <taxon>Autobranchia</taxon>
        <taxon>Pteriomorphia</taxon>
        <taxon>Mytilida</taxon>
        <taxon>Mytiloidea</taxon>
        <taxon>Mytilidae</taxon>
        <taxon>Mytilinae</taxon>
        <taxon>Mytilus</taxon>
    </lineage>
</organism>
<dbReference type="Pfam" id="PF03028">
    <property type="entry name" value="Dynein_heavy"/>
    <property type="match status" value="1"/>
</dbReference>
<protein>
    <submittedName>
        <fullName evidence="17">Dynein heavy chain, axonemal</fullName>
    </submittedName>
</protein>
<dbReference type="FunFam" id="3.40.50.300:FF:000411">
    <property type="entry name" value="dynein heavy chain 17, axonemal"/>
    <property type="match status" value="1"/>
</dbReference>
<dbReference type="FunFam" id="1.10.8.1220:FF:000001">
    <property type="entry name" value="Dynein axonemal heavy chain 5"/>
    <property type="match status" value="1"/>
</dbReference>
<dbReference type="PANTHER" id="PTHR45703:SF8">
    <property type="entry name" value="DYNEINS HEAVY CHAIN"/>
    <property type="match status" value="1"/>
</dbReference>
<dbReference type="OrthoDB" id="10251809at2759"/>
<dbReference type="Pfam" id="PF17857">
    <property type="entry name" value="AAA_lid_1"/>
    <property type="match status" value="1"/>
</dbReference>
<dbReference type="GO" id="GO:0031514">
    <property type="term" value="C:motile cilium"/>
    <property type="evidence" value="ECO:0007669"/>
    <property type="project" value="UniProtKB-ARBA"/>
</dbReference>
<dbReference type="InterPro" id="IPR024743">
    <property type="entry name" value="Dynein_HC_stalk"/>
</dbReference>
<evidence type="ECO:0000256" key="10">
    <source>
        <dbReference type="ARBA" id="ARBA00023054"/>
    </source>
</evidence>
<dbReference type="GO" id="GO:0007018">
    <property type="term" value="P:microtubule-based movement"/>
    <property type="evidence" value="ECO:0007669"/>
    <property type="project" value="InterPro"/>
</dbReference>
<dbReference type="GO" id="GO:0030286">
    <property type="term" value="C:dynein complex"/>
    <property type="evidence" value="ECO:0007669"/>
    <property type="project" value="UniProtKB-KW"/>
</dbReference>
<dbReference type="Pfam" id="PF12780">
    <property type="entry name" value="AAA_8"/>
    <property type="match status" value="1"/>
</dbReference>
<evidence type="ECO:0000313" key="17">
    <source>
        <dbReference type="EMBL" id="VDI49397.1"/>
    </source>
</evidence>
<dbReference type="InterPro" id="IPR043157">
    <property type="entry name" value="Dynein_AAA1S"/>
</dbReference>
<dbReference type="Pfam" id="PF08393">
    <property type="entry name" value="DHC_N2"/>
    <property type="match status" value="2"/>
</dbReference>
<dbReference type="Pfam" id="PF08385">
    <property type="entry name" value="DHC_N1"/>
    <property type="match status" value="1"/>
</dbReference>
<dbReference type="Gene3D" id="1.10.472.130">
    <property type="match status" value="1"/>
</dbReference>
<dbReference type="InterPro" id="IPR013602">
    <property type="entry name" value="Dynein_heavy_linker"/>
</dbReference>
<dbReference type="InterPro" id="IPR027417">
    <property type="entry name" value="P-loop_NTPase"/>
</dbReference>
<dbReference type="Gene3D" id="1.20.58.1120">
    <property type="match status" value="1"/>
</dbReference>
<dbReference type="SMART" id="SM00382">
    <property type="entry name" value="AAA"/>
    <property type="match status" value="2"/>
</dbReference>
<keyword evidence="14" id="KW-0966">Cell projection</keyword>
<keyword evidence="12" id="KW-0505">Motor protein</keyword>
<evidence type="ECO:0000256" key="3">
    <source>
        <dbReference type="ARBA" id="ARBA00022490"/>
    </source>
</evidence>
<keyword evidence="10 15" id="KW-0175">Coiled coil</keyword>
<dbReference type="Pfam" id="PF17852">
    <property type="entry name" value="Dynein_AAA_lid"/>
    <property type="match status" value="1"/>
</dbReference>
<dbReference type="GO" id="GO:0045505">
    <property type="term" value="F:dynein intermediate chain binding"/>
    <property type="evidence" value="ECO:0007669"/>
    <property type="project" value="InterPro"/>
</dbReference>
<accession>A0A8B6FHP9</accession>
<evidence type="ECO:0000256" key="7">
    <source>
        <dbReference type="ARBA" id="ARBA00022840"/>
    </source>
</evidence>
<dbReference type="Proteomes" id="UP000596742">
    <property type="component" value="Unassembled WGS sequence"/>
</dbReference>
<feature type="domain" description="AAA+ ATPase" evidence="16">
    <location>
        <begin position="1806"/>
        <end position="1942"/>
    </location>
</feature>
<dbReference type="InterPro" id="IPR004273">
    <property type="entry name" value="Dynein_heavy_D6_P-loop"/>
</dbReference>
<dbReference type="FunFam" id="1.20.58.1120:FF:000002">
    <property type="entry name" value="Dynein heavy chain 9, axonemal"/>
    <property type="match status" value="1"/>
</dbReference>
<dbReference type="Gene3D" id="1.10.287.2620">
    <property type="match status" value="1"/>
</dbReference>
<dbReference type="GO" id="GO:0005524">
    <property type="term" value="F:ATP binding"/>
    <property type="evidence" value="ECO:0007669"/>
    <property type="project" value="UniProtKB-KW"/>
</dbReference>
<keyword evidence="13" id="KW-0206">Cytoskeleton</keyword>
<keyword evidence="7" id="KW-0067">ATP-binding</keyword>
<dbReference type="FunFam" id="3.40.50.300:FF:000049">
    <property type="entry name" value="Dynein, axonemal, heavy chain 5"/>
    <property type="match status" value="1"/>
</dbReference>
<dbReference type="Gene3D" id="1.10.8.1220">
    <property type="match status" value="1"/>
</dbReference>
<dbReference type="InterPro" id="IPR041589">
    <property type="entry name" value="DNAH3_AAA_lid_1"/>
</dbReference>
<dbReference type="EMBL" id="UYJE01006827">
    <property type="protein sequence ID" value="VDI49397.1"/>
    <property type="molecule type" value="Genomic_DNA"/>
</dbReference>
<dbReference type="InterPro" id="IPR024317">
    <property type="entry name" value="Dynein_heavy_chain_D4_dom"/>
</dbReference>
<dbReference type="FunFam" id="3.40.50.300:FF:000219">
    <property type="entry name" value="Dynein axonemal heavy chain 17"/>
    <property type="match status" value="1"/>
</dbReference>
<dbReference type="InterPro" id="IPR026983">
    <property type="entry name" value="DHC"/>
</dbReference>
<dbReference type="FunFam" id="1.20.920.20:FF:000003">
    <property type="entry name" value="Dynein axonemal heavy chain 17"/>
    <property type="match status" value="1"/>
</dbReference>
<evidence type="ECO:0000256" key="2">
    <source>
        <dbReference type="ARBA" id="ARBA00008887"/>
    </source>
</evidence>
<proteinExistence type="inferred from homology"/>
<dbReference type="Gene3D" id="6.10.140.1060">
    <property type="match status" value="1"/>
</dbReference>
<dbReference type="FunFam" id="1.10.287.2620:FF:000004">
    <property type="entry name" value="Dynein axonemal heavy chain 17"/>
    <property type="match status" value="1"/>
</dbReference>
<keyword evidence="3" id="KW-0963">Cytoplasm</keyword>
<dbReference type="InterPro" id="IPR041466">
    <property type="entry name" value="Dynein_AAA5_ext"/>
</dbReference>
<evidence type="ECO:0000256" key="11">
    <source>
        <dbReference type="ARBA" id="ARBA00023069"/>
    </source>
</evidence>
<gene>
    <name evidence="17" type="ORF">MGAL_10B018576</name>
</gene>
<dbReference type="Pfam" id="PF12781">
    <property type="entry name" value="AAA_9"/>
    <property type="match status" value="1"/>
</dbReference>
<keyword evidence="8" id="KW-0282">Flagellum</keyword>